<dbReference type="AlphaFoldDB" id="A0A914UUD7"/>
<dbReference type="WBParaSite" id="PSAMB.scaffold1245size33871.g11919.t1">
    <property type="protein sequence ID" value="PSAMB.scaffold1245size33871.g11919.t1"/>
    <property type="gene ID" value="PSAMB.scaffold1245size33871.g11919"/>
</dbReference>
<accession>A0A914UUD7</accession>
<evidence type="ECO:0000313" key="1">
    <source>
        <dbReference type="Proteomes" id="UP000887566"/>
    </source>
</evidence>
<keyword evidence="1" id="KW-1185">Reference proteome</keyword>
<protein>
    <submittedName>
        <fullName evidence="2">Uncharacterized protein</fullName>
    </submittedName>
</protein>
<sequence length="168" mass="19353">MFILSYLVGIAALVQIFFVRYAASIEACPLGTIQDIIHQAANESPNDAPIQMQIVRKIMEDIFGGTWGVLVVEKPSLVSYQVHWTIPDFRHDGQRAFCLHVHNGWQYNVFKVGDEDAQSRITVEQILDKQKQRLKRAKHLPERLTPEEYEKTQAALAKQLATRLRRRK</sequence>
<reference evidence="2" key="1">
    <citation type="submission" date="2022-11" db="UniProtKB">
        <authorList>
            <consortium name="WormBaseParasite"/>
        </authorList>
    </citation>
    <scope>IDENTIFICATION</scope>
</reference>
<dbReference type="Proteomes" id="UP000887566">
    <property type="component" value="Unplaced"/>
</dbReference>
<name>A0A914UUD7_9BILA</name>
<proteinExistence type="predicted"/>
<organism evidence="1 2">
    <name type="scientific">Plectus sambesii</name>
    <dbReference type="NCBI Taxonomy" id="2011161"/>
    <lineage>
        <taxon>Eukaryota</taxon>
        <taxon>Metazoa</taxon>
        <taxon>Ecdysozoa</taxon>
        <taxon>Nematoda</taxon>
        <taxon>Chromadorea</taxon>
        <taxon>Plectida</taxon>
        <taxon>Plectina</taxon>
        <taxon>Plectoidea</taxon>
        <taxon>Plectidae</taxon>
        <taxon>Plectus</taxon>
    </lineage>
</organism>
<evidence type="ECO:0000313" key="2">
    <source>
        <dbReference type="WBParaSite" id="PSAMB.scaffold1245size33871.g11919.t1"/>
    </source>
</evidence>